<evidence type="ECO:0000256" key="9">
    <source>
        <dbReference type="RuleBase" id="RU003968"/>
    </source>
</evidence>
<dbReference type="PIRSF" id="PIRSF000137">
    <property type="entry name" value="Alcohol_oxidase"/>
    <property type="match status" value="1"/>
</dbReference>
<dbReference type="GO" id="GO:0050660">
    <property type="term" value="F:flavin adenine dinucleotide binding"/>
    <property type="evidence" value="ECO:0007669"/>
    <property type="project" value="InterPro"/>
</dbReference>
<dbReference type="Pfam" id="PF00732">
    <property type="entry name" value="GMC_oxred_N"/>
    <property type="match status" value="1"/>
</dbReference>
<dbReference type="Pfam" id="PF05199">
    <property type="entry name" value="GMC_oxred_C"/>
    <property type="match status" value="1"/>
</dbReference>
<keyword evidence="6" id="KW-0560">Oxidoreductase</keyword>
<feature type="chain" id="PRO_5043597719" evidence="10">
    <location>
        <begin position="16"/>
        <end position="485"/>
    </location>
</feature>
<name>A0AAW0BX04_9AGAR</name>
<evidence type="ECO:0000313" key="13">
    <source>
        <dbReference type="Proteomes" id="UP001362999"/>
    </source>
</evidence>
<evidence type="ECO:0000256" key="6">
    <source>
        <dbReference type="ARBA" id="ARBA00023002"/>
    </source>
</evidence>
<keyword evidence="7" id="KW-0325">Glycoprotein</keyword>
<feature type="signal peptide" evidence="10">
    <location>
        <begin position="1"/>
        <end position="15"/>
    </location>
</feature>
<dbReference type="InterPro" id="IPR007867">
    <property type="entry name" value="GMC_OxRtase_C"/>
</dbReference>
<gene>
    <name evidence="12" type="ORF">R3P38DRAFT_2923594</name>
</gene>
<dbReference type="SUPFAM" id="SSF54373">
    <property type="entry name" value="FAD-linked reductases, C-terminal domain"/>
    <property type="match status" value="1"/>
</dbReference>
<dbReference type="EMBL" id="JAWWNJ010000024">
    <property type="protein sequence ID" value="KAK7031444.1"/>
    <property type="molecule type" value="Genomic_DNA"/>
</dbReference>
<protein>
    <submittedName>
        <fullName evidence="12">Alcohol oxidase</fullName>
    </submittedName>
</protein>
<dbReference type="Gene3D" id="4.10.450.10">
    <property type="entry name" value="Glucose Oxidase, domain 2"/>
    <property type="match status" value="1"/>
</dbReference>
<feature type="binding site" evidence="8">
    <location>
        <begin position="119"/>
        <end position="122"/>
    </location>
    <ligand>
        <name>FAD</name>
        <dbReference type="ChEBI" id="CHEBI:57692"/>
    </ligand>
</feature>
<comment type="similarity">
    <text evidence="2 9">Belongs to the GMC oxidoreductase family.</text>
</comment>
<dbReference type="PROSITE" id="PS00623">
    <property type="entry name" value="GMC_OXRED_1"/>
    <property type="match status" value="1"/>
</dbReference>
<comment type="cofactor">
    <cofactor evidence="1 8">
        <name>FAD</name>
        <dbReference type="ChEBI" id="CHEBI:57692"/>
    </cofactor>
</comment>
<dbReference type="InterPro" id="IPR012132">
    <property type="entry name" value="GMC_OxRdtase"/>
</dbReference>
<keyword evidence="5 8" id="KW-0274">FAD</keyword>
<dbReference type="InterPro" id="IPR036188">
    <property type="entry name" value="FAD/NAD-bd_sf"/>
</dbReference>
<dbReference type="Gene3D" id="3.50.50.60">
    <property type="entry name" value="FAD/NAD(P)-binding domain"/>
    <property type="match status" value="3"/>
</dbReference>
<evidence type="ECO:0000256" key="5">
    <source>
        <dbReference type="ARBA" id="ARBA00022827"/>
    </source>
</evidence>
<dbReference type="Proteomes" id="UP001362999">
    <property type="component" value="Unassembled WGS sequence"/>
</dbReference>
<accession>A0AAW0BX04</accession>
<organism evidence="12 13">
    <name type="scientific">Favolaschia claudopus</name>
    <dbReference type="NCBI Taxonomy" id="2862362"/>
    <lineage>
        <taxon>Eukaryota</taxon>
        <taxon>Fungi</taxon>
        <taxon>Dikarya</taxon>
        <taxon>Basidiomycota</taxon>
        <taxon>Agaricomycotina</taxon>
        <taxon>Agaricomycetes</taxon>
        <taxon>Agaricomycetidae</taxon>
        <taxon>Agaricales</taxon>
        <taxon>Marasmiineae</taxon>
        <taxon>Mycenaceae</taxon>
        <taxon>Favolaschia</taxon>
    </lineage>
</organism>
<dbReference type="SUPFAM" id="SSF51905">
    <property type="entry name" value="FAD/NAD(P)-binding domain"/>
    <property type="match status" value="1"/>
</dbReference>
<evidence type="ECO:0000256" key="7">
    <source>
        <dbReference type="ARBA" id="ARBA00023180"/>
    </source>
</evidence>
<comment type="caution">
    <text evidence="12">The sequence shown here is derived from an EMBL/GenBank/DDBJ whole genome shotgun (WGS) entry which is preliminary data.</text>
</comment>
<evidence type="ECO:0000256" key="1">
    <source>
        <dbReference type="ARBA" id="ARBA00001974"/>
    </source>
</evidence>
<dbReference type="PANTHER" id="PTHR11552">
    <property type="entry name" value="GLUCOSE-METHANOL-CHOLINE GMC OXIDOREDUCTASE"/>
    <property type="match status" value="1"/>
</dbReference>
<dbReference type="Gene3D" id="3.30.560.10">
    <property type="entry name" value="Glucose Oxidase, domain 3"/>
    <property type="match status" value="3"/>
</dbReference>
<keyword evidence="3 9" id="KW-0285">Flavoprotein</keyword>
<dbReference type="InterPro" id="IPR000172">
    <property type="entry name" value="GMC_OxRdtase_N"/>
</dbReference>
<sequence>MWSIVLLGIAAGAFATRITNDSRVASGHTFDYLPSSLSGIVVGTKLSARGYSVLLIEAGKDLQNNSAIYNVELRGSGWTSITTPETDCNWHYVGSDVNGSALPVTIDSGKCVGGSSSINGMVWYRPAAAELDAIQSLGNPGWNSTTLFPYMQAIEHNLPPSAEQRADGADLVPAVHGFAGPVNVSFPVPMRIPEAQAIYKAAIALVVGVTDGPDLSARNGVSGRSWTIWWNPVAEFTQRASAAYSLLYPASKQQQTLTLSSIKNLRATGLQFGPATGGAVETVNARHEVLLAAGSLAILERSGVGSKSILHKFGIKQLVDLPGVGLNLQLFTNKSAALSEQLRKSTAARARAAVSAGAAVNVAGAMELFTTVTDLITKDKTPIVELISESFTAVMSSIFWPLTPLSRGHIHINSSNSRITPRFLTDDFDVQTAVEIAQRARALVYGTTGLRIVDASVIPFQLTSHTMSTIYAISQKAADLILSSR</sequence>
<dbReference type="PANTHER" id="PTHR11552:SF201">
    <property type="entry name" value="GLUCOSE-METHANOL-CHOLINE OXIDOREDUCTASE N-TERMINAL DOMAIN-CONTAINING PROTEIN"/>
    <property type="match status" value="1"/>
</dbReference>
<proteinExistence type="inferred from homology"/>
<evidence type="ECO:0000256" key="2">
    <source>
        <dbReference type="ARBA" id="ARBA00010790"/>
    </source>
</evidence>
<feature type="domain" description="Glucose-methanol-choline oxidoreductase N-terminal" evidence="11">
    <location>
        <begin position="109"/>
        <end position="132"/>
    </location>
</feature>
<dbReference type="InterPro" id="IPR027424">
    <property type="entry name" value="Glucose_Oxidase_domain_2"/>
</dbReference>
<evidence type="ECO:0000256" key="4">
    <source>
        <dbReference type="ARBA" id="ARBA00022729"/>
    </source>
</evidence>
<dbReference type="GO" id="GO:0016614">
    <property type="term" value="F:oxidoreductase activity, acting on CH-OH group of donors"/>
    <property type="evidence" value="ECO:0007669"/>
    <property type="project" value="InterPro"/>
</dbReference>
<evidence type="ECO:0000313" key="12">
    <source>
        <dbReference type="EMBL" id="KAK7031444.1"/>
    </source>
</evidence>
<keyword evidence="4 10" id="KW-0732">Signal</keyword>
<reference evidence="12 13" key="1">
    <citation type="journal article" date="2024" name="J Genomics">
        <title>Draft genome sequencing and assembly of Favolaschia claudopus CIRM-BRFM 2984 isolated from oak limbs.</title>
        <authorList>
            <person name="Navarro D."/>
            <person name="Drula E."/>
            <person name="Chaduli D."/>
            <person name="Cazenave R."/>
            <person name="Ahrendt S."/>
            <person name="Wang J."/>
            <person name="Lipzen A."/>
            <person name="Daum C."/>
            <person name="Barry K."/>
            <person name="Grigoriev I.V."/>
            <person name="Favel A."/>
            <person name="Rosso M.N."/>
            <person name="Martin F."/>
        </authorList>
    </citation>
    <scope>NUCLEOTIDE SEQUENCE [LARGE SCALE GENOMIC DNA]</scope>
    <source>
        <strain evidence="12 13">CIRM-BRFM 2984</strain>
    </source>
</reference>
<evidence type="ECO:0000259" key="11">
    <source>
        <dbReference type="PROSITE" id="PS00623"/>
    </source>
</evidence>
<evidence type="ECO:0000256" key="3">
    <source>
        <dbReference type="ARBA" id="ARBA00022630"/>
    </source>
</evidence>
<evidence type="ECO:0000256" key="8">
    <source>
        <dbReference type="PIRSR" id="PIRSR000137-2"/>
    </source>
</evidence>
<dbReference type="AlphaFoldDB" id="A0AAW0BX04"/>
<keyword evidence="13" id="KW-1185">Reference proteome</keyword>
<evidence type="ECO:0000256" key="10">
    <source>
        <dbReference type="SAM" id="SignalP"/>
    </source>
</evidence>